<feature type="domain" description="SAF" evidence="5">
    <location>
        <begin position="18"/>
        <end position="76"/>
    </location>
</feature>
<dbReference type="PANTHER" id="PTHR36307:SF1">
    <property type="entry name" value="FLAGELLA BASAL BODY P-RING FORMATION PROTEIN FLGA"/>
    <property type="match status" value="1"/>
</dbReference>
<reference evidence="6 7" key="1">
    <citation type="submission" date="2023-01" db="EMBL/GenBank/DDBJ databases">
        <authorList>
            <person name="Yoon J.-W."/>
        </authorList>
    </citation>
    <scope>NUCLEOTIDE SEQUENCE [LARGE SCALE GENOMIC DNA]</scope>
    <source>
        <strain evidence="6 7">KMU-50</strain>
    </source>
</reference>
<evidence type="ECO:0000256" key="4">
    <source>
        <dbReference type="RuleBase" id="RU362063"/>
    </source>
</evidence>
<dbReference type="PANTHER" id="PTHR36307">
    <property type="entry name" value="FLAGELLA BASAL BODY P-RING FORMATION PROTEIN FLGA"/>
    <property type="match status" value="1"/>
</dbReference>
<dbReference type="CDD" id="cd11614">
    <property type="entry name" value="SAF_CpaB_FlgA_like"/>
    <property type="match status" value="1"/>
</dbReference>
<organism evidence="6 7">
    <name type="scientific">Aliiroseovarius salicola</name>
    <dbReference type="NCBI Taxonomy" id="3009082"/>
    <lineage>
        <taxon>Bacteria</taxon>
        <taxon>Pseudomonadati</taxon>
        <taxon>Pseudomonadota</taxon>
        <taxon>Alphaproteobacteria</taxon>
        <taxon>Rhodobacterales</taxon>
        <taxon>Paracoccaceae</taxon>
        <taxon>Aliiroseovarius</taxon>
    </lineage>
</organism>
<keyword evidence="6" id="KW-0282">Flagellum</keyword>
<feature type="chain" id="PRO_5044964922" description="Flagella basal body P-ring formation protein FlgA" evidence="4">
    <location>
        <begin position="19"/>
        <end position="145"/>
    </location>
</feature>
<sequence>MKYLFAIFLAILTPPAHADTVLAGRTMRAHSVLTEADLKLSPGDVPGSYISVDELVGMETRVVLYAGRPIRIGDVGPPALIDRNQIVRLLYNTGGLQIAAEGRSLSRGGVGDRIRVMNLSSRSTITGTVRPDGSVTVAPPQIPGS</sequence>
<keyword evidence="7" id="KW-1185">Reference proteome</keyword>
<dbReference type="Pfam" id="PF13144">
    <property type="entry name" value="ChapFlgA"/>
    <property type="match status" value="1"/>
</dbReference>
<comment type="function">
    <text evidence="4">Involved in the assembly process of the P-ring formation. It may associate with FlgF on the rod constituting a structure essential for the P-ring assembly or may act as a modulator protein for the P-ring assembly.</text>
</comment>
<keyword evidence="3 4" id="KW-0574">Periplasm</keyword>
<protein>
    <recommendedName>
        <fullName evidence="4">Flagella basal body P-ring formation protein FlgA</fullName>
    </recommendedName>
</protein>
<dbReference type="NCBIfam" id="TIGR03170">
    <property type="entry name" value="flgA_cterm"/>
    <property type="match status" value="1"/>
</dbReference>
<keyword evidence="6" id="KW-0966">Cell projection</keyword>
<dbReference type="RefSeq" id="WP_271054797.1">
    <property type="nucleotide sequence ID" value="NZ_JAQIIO010000007.1"/>
</dbReference>
<evidence type="ECO:0000256" key="2">
    <source>
        <dbReference type="ARBA" id="ARBA00022729"/>
    </source>
</evidence>
<dbReference type="SMART" id="SM00858">
    <property type="entry name" value="SAF"/>
    <property type="match status" value="1"/>
</dbReference>
<dbReference type="InterPro" id="IPR017585">
    <property type="entry name" value="SAF_FlgA"/>
</dbReference>
<evidence type="ECO:0000256" key="3">
    <source>
        <dbReference type="ARBA" id="ARBA00022764"/>
    </source>
</evidence>
<dbReference type="Gene3D" id="2.30.30.760">
    <property type="match status" value="1"/>
</dbReference>
<evidence type="ECO:0000256" key="1">
    <source>
        <dbReference type="ARBA" id="ARBA00004418"/>
    </source>
</evidence>
<keyword evidence="4" id="KW-1005">Bacterial flagellum biogenesis</keyword>
<comment type="caution">
    <text evidence="6">The sequence shown here is derived from an EMBL/GenBank/DDBJ whole genome shotgun (WGS) entry which is preliminary data.</text>
</comment>
<proteinExistence type="inferred from homology"/>
<dbReference type="Proteomes" id="UP001528040">
    <property type="component" value="Unassembled WGS sequence"/>
</dbReference>
<evidence type="ECO:0000313" key="7">
    <source>
        <dbReference type="Proteomes" id="UP001528040"/>
    </source>
</evidence>
<keyword evidence="6" id="KW-0969">Cilium</keyword>
<dbReference type="EMBL" id="JAQIIO010000007">
    <property type="protein sequence ID" value="MDA5095093.1"/>
    <property type="molecule type" value="Genomic_DNA"/>
</dbReference>
<evidence type="ECO:0000313" key="6">
    <source>
        <dbReference type="EMBL" id="MDA5095093.1"/>
    </source>
</evidence>
<dbReference type="InterPro" id="IPR013974">
    <property type="entry name" value="SAF"/>
</dbReference>
<keyword evidence="2 4" id="KW-0732">Signal</keyword>
<accession>A0ABT4W3J0</accession>
<name>A0ABT4W3J0_9RHOB</name>
<dbReference type="InterPro" id="IPR039246">
    <property type="entry name" value="Flagellar_FlgA"/>
</dbReference>
<comment type="similarity">
    <text evidence="4">Belongs to the FlgA family.</text>
</comment>
<evidence type="ECO:0000259" key="5">
    <source>
        <dbReference type="SMART" id="SM00858"/>
    </source>
</evidence>
<gene>
    <name evidence="6" type="primary">flgA</name>
    <name evidence="6" type="ORF">O2N63_13470</name>
</gene>
<feature type="signal peptide" evidence="4">
    <location>
        <begin position="1"/>
        <end position="18"/>
    </location>
</feature>
<comment type="subcellular location">
    <subcellularLocation>
        <location evidence="1 4">Periplasm</location>
    </subcellularLocation>
</comment>